<evidence type="ECO:0000259" key="6">
    <source>
        <dbReference type="PROSITE" id="PS50112"/>
    </source>
</evidence>
<dbReference type="Gene3D" id="6.10.340.10">
    <property type="match status" value="1"/>
</dbReference>
<dbReference type="InterPro" id="IPR029787">
    <property type="entry name" value="Nucleotide_cyclase"/>
</dbReference>
<gene>
    <name evidence="9" type="ORF">J2739_002175</name>
</gene>
<dbReference type="Pfam" id="PF02743">
    <property type="entry name" value="dCache_1"/>
    <property type="match status" value="1"/>
</dbReference>
<keyword evidence="2" id="KW-1003">Cell membrane</keyword>
<dbReference type="NCBIfam" id="TIGR00254">
    <property type="entry name" value="GGDEF"/>
    <property type="match status" value="1"/>
</dbReference>
<dbReference type="InterPro" id="IPR043128">
    <property type="entry name" value="Rev_trsase/Diguanyl_cyclase"/>
</dbReference>
<dbReference type="RefSeq" id="WP_309901380.1">
    <property type="nucleotide sequence ID" value="NZ_JAVDRF010000004.1"/>
</dbReference>
<dbReference type="SUPFAM" id="SSF55785">
    <property type="entry name" value="PYP-like sensor domain (PAS domain)"/>
    <property type="match status" value="3"/>
</dbReference>
<keyword evidence="10" id="KW-1185">Reference proteome</keyword>
<organism evidence="9 10">
    <name type="scientific">Variovorax soli</name>
    <dbReference type="NCBI Taxonomy" id="376815"/>
    <lineage>
        <taxon>Bacteria</taxon>
        <taxon>Pseudomonadati</taxon>
        <taxon>Pseudomonadota</taxon>
        <taxon>Betaproteobacteria</taxon>
        <taxon>Burkholderiales</taxon>
        <taxon>Comamonadaceae</taxon>
        <taxon>Variovorax</taxon>
    </lineage>
</organism>
<dbReference type="EMBL" id="JAVDRF010000004">
    <property type="protein sequence ID" value="MDR6536402.1"/>
    <property type="molecule type" value="Genomic_DNA"/>
</dbReference>
<proteinExistence type="predicted"/>
<accession>A0ABU1ND77</accession>
<dbReference type="PROSITE" id="PS50887">
    <property type="entry name" value="GGDEF"/>
    <property type="match status" value="1"/>
</dbReference>
<dbReference type="InterPro" id="IPR000160">
    <property type="entry name" value="GGDEF_dom"/>
</dbReference>
<evidence type="ECO:0000256" key="4">
    <source>
        <dbReference type="ARBA" id="ARBA00022989"/>
    </source>
</evidence>
<sequence>MNTRLSLGVVVAVLAATLAVATVALHLVKLSMQSSIANEQFARVTAIADAVDQKFVSRRTLLKAFAESMRSQAFTDIEALQAFLAEHESLREAFDNVAIFDLQGNLVAALNVTPQMRQVNIADRSYFRGTVASKVGRISQPYSNRLNGHAQVAITQPVIDRAGQVQFMISGAINLEERNFLGELADIRFGTTGHLFMITTDGVVVSHPRRSLILKQFNAEGDEDTETDQALAGFEGTAEGSNRSGANGLYSFKRIRQSNWIIGAMYPRSEAFAPIEAVARVTWAGALALSLLTGALALAFVRRQLKPVADLHQHMRVAQADPRAAFTGSQTYANDEVGDLARTFHQLMQQQRSSEAQIRTITDNIPALVSHVDDSLHYTFVNAQIQAFHGDEVLVGKSVAQVRGAAEFGIVEPYYRRALAGETVVIEKKGDPARGIGDRTHKAHFIPDREAGGTVRGVFSMTFDITDEVNARKALSEQEKRLRDITDSIPALVGYFDLDEKCLYGNSRARRMAGIGDGPLDGVTLRSSIGDAVYAQHAPYIPRVLAGKPARFTVHAPLHDKGGHFQVNLIPDKDLEGRVLGFYLMTFNITPLKEAELRLTESEMRLRTITDSMPALITYIDRDQKITFANGTYREWLGLEPSALLGKHIRDVAGPELYLARRATLERALAGERVEFEAETKRGDFHRITHVIYVPDKASDGTTHGIFSLSLDITALKEVERKLIELARVDTLTDLPNRLAFNEYLPGAIARAERTGKGLALMFLDIDRFKSINDTLGHAGGDSVLTGFAERLRDCVRSTDLVARLAGDEFVIVLENLTTEDSAALVAGKVVERIREPGFRIGDQLLEVTTSIGVAFRRPTDGPITAPDLLAQADAALYDAKAAGRNRFAIAVTSLQTA</sequence>
<dbReference type="Proteomes" id="UP001184230">
    <property type="component" value="Unassembled WGS sequence"/>
</dbReference>
<dbReference type="PROSITE" id="PS50112">
    <property type="entry name" value="PAS"/>
    <property type="match status" value="1"/>
</dbReference>
<dbReference type="CDD" id="cd12914">
    <property type="entry name" value="PDC1_DGC_like"/>
    <property type="match status" value="1"/>
</dbReference>
<evidence type="ECO:0000259" key="8">
    <source>
        <dbReference type="PROSITE" id="PS50887"/>
    </source>
</evidence>
<dbReference type="PANTHER" id="PTHR44757">
    <property type="entry name" value="DIGUANYLATE CYCLASE DGCP"/>
    <property type="match status" value="1"/>
</dbReference>
<dbReference type="SMART" id="SM00267">
    <property type="entry name" value="GGDEF"/>
    <property type="match status" value="1"/>
</dbReference>
<dbReference type="Gene3D" id="3.30.70.270">
    <property type="match status" value="1"/>
</dbReference>
<evidence type="ECO:0000256" key="1">
    <source>
        <dbReference type="ARBA" id="ARBA00004651"/>
    </source>
</evidence>
<feature type="domain" description="HAMP" evidence="7">
    <location>
        <begin position="302"/>
        <end position="356"/>
    </location>
</feature>
<evidence type="ECO:0000313" key="9">
    <source>
        <dbReference type="EMBL" id="MDR6536402.1"/>
    </source>
</evidence>
<dbReference type="NCBIfam" id="TIGR00229">
    <property type="entry name" value="sensory_box"/>
    <property type="match status" value="2"/>
</dbReference>
<evidence type="ECO:0000256" key="2">
    <source>
        <dbReference type="ARBA" id="ARBA00022475"/>
    </source>
</evidence>
<dbReference type="CDD" id="cd00130">
    <property type="entry name" value="PAS"/>
    <property type="match status" value="1"/>
</dbReference>
<dbReference type="Pfam" id="PF08448">
    <property type="entry name" value="PAS_4"/>
    <property type="match status" value="3"/>
</dbReference>
<dbReference type="InterPro" id="IPR013656">
    <property type="entry name" value="PAS_4"/>
</dbReference>
<evidence type="ECO:0000256" key="3">
    <source>
        <dbReference type="ARBA" id="ARBA00022692"/>
    </source>
</evidence>
<dbReference type="PROSITE" id="PS50885">
    <property type="entry name" value="HAMP"/>
    <property type="match status" value="1"/>
</dbReference>
<dbReference type="Gene3D" id="3.30.450.20">
    <property type="entry name" value="PAS domain"/>
    <property type="match status" value="4"/>
</dbReference>
<evidence type="ECO:0000256" key="5">
    <source>
        <dbReference type="ARBA" id="ARBA00023136"/>
    </source>
</evidence>
<dbReference type="InterPro" id="IPR033479">
    <property type="entry name" value="dCache_1"/>
</dbReference>
<dbReference type="SMART" id="SM00091">
    <property type="entry name" value="PAS"/>
    <property type="match status" value="3"/>
</dbReference>
<dbReference type="InterPro" id="IPR000014">
    <property type="entry name" value="PAS"/>
</dbReference>
<dbReference type="InterPro" id="IPR003660">
    <property type="entry name" value="HAMP_dom"/>
</dbReference>
<name>A0ABU1ND77_9BURK</name>
<dbReference type="CDD" id="cd01949">
    <property type="entry name" value="GGDEF"/>
    <property type="match status" value="1"/>
</dbReference>
<dbReference type="PANTHER" id="PTHR44757:SF2">
    <property type="entry name" value="BIOFILM ARCHITECTURE MAINTENANCE PROTEIN MBAA"/>
    <property type="match status" value="1"/>
</dbReference>
<dbReference type="InterPro" id="IPR035965">
    <property type="entry name" value="PAS-like_dom_sf"/>
</dbReference>
<keyword evidence="4" id="KW-1133">Transmembrane helix</keyword>
<protein>
    <submittedName>
        <fullName evidence="9">Diguanylate cyclase (GGDEF)-like protein/PAS domain S-box-containing protein</fullName>
    </submittedName>
</protein>
<comment type="subcellular location">
    <subcellularLocation>
        <location evidence="1">Cell membrane</location>
        <topology evidence="1">Multi-pass membrane protein</topology>
    </subcellularLocation>
</comment>
<feature type="domain" description="GGDEF" evidence="8">
    <location>
        <begin position="757"/>
        <end position="893"/>
    </location>
</feature>
<dbReference type="SUPFAM" id="SSF55073">
    <property type="entry name" value="Nucleotide cyclase"/>
    <property type="match status" value="1"/>
</dbReference>
<dbReference type="Pfam" id="PF00990">
    <property type="entry name" value="GGDEF"/>
    <property type="match status" value="1"/>
</dbReference>
<reference evidence="9 10" key="1">
    <citation type="submission" date="2023-07" db="EMBL/GenBank/DDBJ databases">
        <title>Sorghum-associated microbial communities from plants grown in Nebraska, USA.</title>
        <authorList>
            <person name="Schachtman D."/>
        </authorList>
    </citation>
    <scope>NUCLEOTIDE SEQUENCE [LARGE SCALE GENOMIC DNA]</scope>
    <source>
        <strain evidence="9 10">DS1781</strain>
    </source>
</reference>
<keyword evidence="5" id="KW-0472">Membrane</keyword>
<dbReference type="CDD" id="cd12912">
    <property type="entry name" value="PDC2_MCP_like"/>
    <property type="match status" value="1"/>
</dbReference>
<evidence type="ECO:0000259" key="7">
    <source>
        <dbReference type="PROSITE" id="PS50885"/>
    </source>
</evidence>
<evidence type="ECO:0000313" key="10">
    <source>
        <dbReference type="Proteomes" id="UP001184230"/>
    </source>
</evidence>
<feature type="domain" description="PAS" evidence="6">
    <location>
        <begin position="602"/>
        <end position="672"/>
    </location>
</feature>
<dbReference type="InterPro" id="IPR052155">
    <property type="entry name" value="Biofilm_reg_signaling"/>
</dbReference>
<keyword evidence="3" id="KW-0812">Transmembrane</keyword>
<comment type="caution">
    <text evidence="9">The sequence shown here is derived from an EMBL/GenBank/DDBJ whole genome shotgun (WGS) entry which is preliminary data.</text>
</comment>